<feature type="binding site" evidence="1">
    <location>
        <position position="173"/>
    </location>
    <ligand>
        <name>Zn(2+)</name>
        <dbReference type="ChEBI" id="CHEBI:29105"/>
        <label>2</label>
    </ligand>
</feature>
<dbReference type="PANTHER" id="PTHR31118">
    <property type="entry name" value="CYCLASE-LIKE PROTEIN 2"/>
    <property type="match status" value="1"/>
</dbReference>
<feature type="binding site" evidence="1">
    <location>
        <position position="173"/>
    </location>
    <ligand>
        <name>Zn(2+)</name>
        <dbReference type="ChEBI" id="CHEBI:29105"/>
        <label>1</label>
    </ligand>
</feature>
<comment type="cofactor">
    <cofactor evidence="1">
        <name>Zn(2+)</name>
        <dbReference type="ChEBI" id="CHEBI:29105"/>
    </cofactor>
    <text evidence="1">Binds 2 zinc ions per subunit.</text>
</comment>
<comment type="similarity">
    <text evidence="1">Belongs to the Cyclase 1 superfamily. KynB family.</text>
</comment>
<dbReference type="Proteomes" id="UP000784880">
    <property type="component" value="Unassembled WGS sequence"/>
</dbReference>
<keyword evidence="1" id="KW-0823">Tryptophan catabolism</keyword>
<evidence type="ECO:0000256" key="1">
    <source>
        <dbReference type="HAMAP-Rule" id="MF_01969"/>
    </source>
</evidence>
<feature type="active site" description="Proton donor/acceptor" evidence="1">
    <location>
        <position position="60"/>
    </location>
</feature>
<feature type="binding site" evidence="1">
    <location>
        <position position="56"/>
    </location>
    <ligand>
        <name>Zn(2+)</name>
        <dbReference type="ChEBI" id="CHEBI:29105"/>
        <label>1</label>
    </ligand>
</feature>
<comment type="subunit">
    <text evidence="1">Homodimer.</text>
</comment>
<keyword evidence="1" id="KW-0479">Metal-binding</keyword>
<evidence type="ECO:0000313" key="2">
    <source>
        <dbReference type="EMBL" id="MBU9714087.1"/>
    </source>
</evidence>
<comment type="pathway">
    <text evidence="1">Amino-acid degradation; L-tryptophan degradation via kynurenine pathway; L-kynurenine from L-tryptophan: step 2/2.</text>
</comment>
<protein>
    <recommendedName>
        <fullName evidence="1">Kynurenine formamidase</fullName>
        <shortName evidence="1">KFA</shortName>
        <shortName evidence="1">KFase</shortName>
        <ecNumber evidence="1">3.5.1.9</ecNumber>
    </recommendedName>
    <alternativeName>
        <fullName evidence="1">Arylformamidase</fullName>
    </alternativeName>
    <alternativeName>
        <fullName evidence="1">N-formylkynurenine formamidase</fullName>
        <shortName evidence="1">FKF</shortName>
    </alternativeName>
</protein>
<comment type="caution">
    <text evidence="2">The sequence shown here is derived from an EMBL/GenBank/DDBJ whole genome shotgun (WGS) entry which is preliminary data.</text>
</comment>
<dbReference type="PANTHER" id="PTHR31118:SF32">
    <property type="entry name" value="KYNURENINE FORMAMIDASE"/>
    <property type="match status" value="1"/>
</dbReference>
<comment type="function">
    <text evidence="1">Catalyzes the hydrolysis of N-formyl-L-kynurenine to L-kynurenine, the second step in the kynurenine pathway of tryptophan degradation.</text>
</comment>
<evidence type="ECO:0000313" key="3">
    <source>
        <dbReference type="Proteomes" id="UP000784880"/>
    </source>
</evidence>
<keyword evidence="1" id="KW-0862">Zinc</keyword>
<sequence>MVKGEWIDITQPLTSRIANWPGDTPFSYEVVATKAETGSVNIGKITTSTHIGTHIDAPFHFKNDGEKVSELDINIYIGMCRIIDVSGYSQINKTVLCKANITGVTRILLKTSVPNNAEQFPSTIPYITEEGANYLGENGVKLVGVDVPSVDPLDSKELVGHHSLHKNGIHILENVMLDNINPGDYDLIALPLAIEEGDGSPVRAVLRPVSLIEQGRGNGFEKT</sequence>
<dbReference type="InterPro" id="IPR017484">
    <property type="entry name" value="Kynurenine_formamidase_bac"/>
</dbReference>
<dbReference type="NCBIfam" id="TIGR03035">
    <property type="entry name" value="trp_arylform"/>
    <property type="match status" value="1"/>
</dbReference>
<gene>
    <name evidence="1 2" type="primary">kynB</name>
    <name evidence="2" type="ORF">KS419_20330</name>
</gene>
<feature type="binding site" evidence="1">
    <location>
        <position position="20"/>
    </location>
    <ligand>
        <name>substrate</name>
    </ligand>
</feature>
<feature type="binding site" evidence="1">
    <location>
        <position position="56"/>
    </location>
    <ligand>
        <name>Zn(2+)</name>
        <dbReference type="ChEBI" id="CHEBI:29105"/>
        <label>2</label>
    </ligand>
</feature>
<dbReference type="Pfam" id="PF04199">
    <property type="entry name" value="Cyclase"/>
    <property type="match status" value="1"/>
</dbReference>
<feature type="binding site" evidence="1">
    <location>
        <position position="161"/>
    </location>
    <ligand>
        <name>Zn(2+)</name>
        <dbReference type="ChEBI" id="CHEBI:29105"/>
        <label>2</label>
    </ligand>
</feature>
<organism evidence="2 3">
    <name type="scientific">Evansella tamaricis</name>
    <dbReference type="NCBI Taxonomy" id="2069301"/>
    <lineage>
        <taxon>Bacteria</taxon>
        <taxon>Bacillati</taxon>
        <taxon>Bacillota</taxon>
        <taxon>Bacilli</taxon>
        <taxon>Bacillales</taxon>
        <taxon>Bacillaceae</taxon>
        <taxon>Evansella</taxon>
    </lineage>
</organism>
<keyword evidence="3" id="KW-1185">Reference proteome</keyword>
<dbReference type="RefSeq" id="WP_217068407.1">
    <property type="nucleotide sequence ID" value="NZ_JAHQCS010000162.1"/>
</dbReference>
<dbReference type="EMBL" id="JAHQCS010000162">
    <property type="protein sequence ID" value="MBU9714087.1"/>
    <property type="molecule type" value="Genomic_DNA"/>
</dbReference>
<proteinExistence type="inferred from homology"/>
<dbReference type="EC" id="3.5.1.9" evidence="1"/>
<keyword evidence="1 2" id="KW-0378">Hydrolase</keyword>
<reference evidence="2 3" key="1">
    <citation type="submission" date="2021-06" db="EMBL/GenBank/DDBJ databases">
        <title>Bacillus sp. RD4P76, an endophyte from a halophyte.</title>
        <authorList>
            <person name="Sun J.-Q."/>
        </authorList>
    </citation>
    <scope>NUCLEOTIDE SEQUENCE [LARGE SCALE GENOMIC DNA]</scope>
    <source>
        <strain evidence="2 3">CGMCC 1.15917</strain>
    </source>
</reference>
<feature type="binding site" evidence="1">
    <location>
        <position position="50"/>
    </location>
    <ligand>
        <name>Zn(2+)</name>
        <dbReference type="ChEBI" id="CHEBI:29105"/>
        <label>1</label>
    </ligand>
</feature>
<dbReference type="InterPro" id="IPR007325">
    <property type="entry name" value="KFase/CYL"/>
</dbReference>
<feature type="binding site" evidence="1">
    <location>
        <position position="54"/>
    </location>
    <ligand>
        <name>Zn(2+)</name>
        <dbReference type="ChEBI" id="CHEBI:29105"/>
        <label>1</label>
    </ligand>
</feature>
<accession>A0ABS6JKA3</accession>
<name>A0ABS6JKA3_9BACI</name>
<dbReference type="GO" id="GO:0004061">
    <property type="term" value="F:arylformamidase activity"/>
    <property type="evidence" value="ECO:0007669"/>
    <property type="project" value="UniProtKB-EC"/>
</dbReference>
<comment type="catalytic activity">
    <reaction evidence="1">
        <text>N-formyl-L-kynurenine + H2O = L-kynurenine + formate + H(+)</text>
        <dbReference type="Rhea" id="RHEA:13009"/>
        <dbReference type="ChEBI" id="CHEBI:15377"/>
        <dbReference type="ChEBI" id="CHEBI:15378"/>
        <dbReference type="ChEBI" id="CHEBI:15740"/>
        <dbReference type="ChEBI" id="CHEBI:57959"/>
        <dbReference type="ChEBI" id="CHEBI:58629"/>
        <dbReference type="EC" id="3.5.1.9"/>
    </reaction>
</comment>
<dbReference type="HAMAP" id="MF_01969">
    <property type="entry name" value="KynB"/>
    <property type="match status" value="1"/>
</dbReference>